<sequence length="118" mass="13839">MLTALDQGSFSSEFEPLLSRISFCSDEVDQAIRLAEANLNNFERQFQSKERDAAERHRLGTILHRKEQARVEADRITQMQLERRLKLCRIRQIDRKSLGIQQASKLEQLCDHNHKIAY</sequence>
<dbReference type="AlphaFoldDB" id="A0A4S8WYQ6"/>
<dbReference type="Proteomes" id="UP000310687">
    <property type="component" value="Unassembled WGS sequence"/>
</dbReference>
<evidence type="ECO:0000313" key="3">
    <source>
        <dbReference type="Proteomes" id="UP000310687"/>
    </source>
</evidence>
<comment type="caution">
    <text evidence="2">The sequence shown here is derived from an EMBL/GenBank/DDBJ whole genome shotgun (WGS) entry which is preliminary data.</text>
</comment>
<keyword evidence="1" id="KW-0175">Coiled coil</keyword>
<proteinExistence type="predicted"/>
<reference evidence="2 3" key="1">
    <citation type="submission" date="2018-10" db="EMBL/GenBank/DDBJ databases">
        <title>Fifty Aureobasidium pullulans genomes reveal a recombining polyextremotolerant generalist.</title>
        <authorList>
            <person name="Gostincar C."/>
            <person name="Turk M."/>
            <person name="Zajc J."/>
            <person name="Gunde-Cimerman N."/>
        </authorList>
    </citation>
    <scope>NUCLEOTIDE SEQUENCE [LARGE SCALE GENOMIC DNA]</scope>
    <source>
        <strain evidence="2 3">EXF-11013</strain>
    </source>
</reference>
<name>A0A4S8WYQ6_AURPU</name>
<accession>A0A4S8WYQ6</accession>
<organism evidence="2 3">
    <name type="scientific">Aureobasidium pullulans</name>
    <name type="common">Black yeast</name>
    <name type="synonym">Pullularia pullulans</name>
    <dbReference type="NCBI Taxonomy" id="5580"/>
    <lineage>
        <taxon>Eukaryota</taxon>
        <taxon>Fungi</taxon>
        <taxon>Dikarya</taxon>
        <taxon>Ascomycota</taxon>
        <taxon>Pezizomycotina</taxon>
        <taxon>Dothideomycetes</taxon>
        <taxon>Dothideomycetidae</taxon>
        <taxon>Dothideales</taxon>
        <taxon>Saccotheciaceae</taxon>
        <taxon>Aureobasidium</taxon>
    </lineage>
</organism>
<protein>
    <submittedName>
        <fullName evidence="2">Uncharacterized protein</fullName>
    </submittedName>
</protein>
<gene>
    <name evidence="2" type="ORF">D6D22_10475</name>
</gene>
<evidence type="ECO:0000313" key="2">
    <source>
        <dbReference type="EMBL" id="THW30928.1"/>
    </source>
</evidence>
<feature type="coiled-coil region" evidence="1">
    <location>
        <begin position="25"/>
        <end position="52"/>
    </location>
</feature>
<dbReference type="EMBL" id="QZAL01000348">
    <property type="protein sequence ID" value="THW30928.1"/>
    <property type="molecule type" value="Genomic_DNA"/>
</dbReference>
<evidence type="ECO:0000256" key="1">
    <source>
        <dbReference type="SAM" id="Coils"/>
    </source>
</evidence>